<reference evidence="3" key="1">
    <citation type="journal article" date="2013" name="Nat. Genet.">
        <title>The duck genome and transcriptome provide insight into an avian influenza virus reservoir species.</title>
        <authorList>
            <person name="Huang Y."/>
            <person name="Li Y."/>
            <person name="Burt D.W."/>
            <person name="Chen H."/>
            <person name="Zhang Y."/>
            <person name="Qian W."/>
            <person name="Kim H."/>
            <person name="Gan S."/>
            <person name="Zhao Y."/>
            <person name="Li J."/>
            <person name="Yi K."/>
            <person name="Feng H."/>
            <person name="Zhu P."/>
            <person name="Li B."/>
            <person name="Liu Q."/>
            <person name="Fairley S."/>
            <person name="Magor K.E."/>
            <person name="Du Z."/>
            <person name="Hu X."/>
            <person name="Goodman L."/>
            <person name="Tafer H."/>
            <person name="Vignal A."/>
            <person name="Lee T."/>
            <person name="Kim K.W."/>
            <person name="Sheng Z."/>
            <person name="An Y."/>
            <person name="Searle S."/>
            <person name="Herrero J."/>
            <person name="Groenen M.A."/>
            <person name="Crooijmans R.P."/>
            <person name="Faraut T."/>
            <person name="Cai Q."/>
            <person name="Webster R.G."/>
            <person name="Aldridge J.R."/>
            <person name="Warren W.C."/>
            <person name="Bartschat S."/>
            <person name="Kehr S."/>
            <person name="Marz M."/>
            <person name="Stadler P.F."/>
            <person name="Smith J."/>
            <person name="Kraus R.H."/>
            <person name="Zhao Y."/>
            <person name="Ren L."/>
            <person name="Fei J."/>
            <person name="Morisson M."/>
            <person name="Kaiser P."/>
            <person name="Griffin D.K."/>
            <person name="Rao M."/>
            <person name="Pitel F."/>
            <person name="Wang J."/>
            <person name="Li N."/>
        </authorList>
    </citation>
    <scope>NUCLEOTIDE SEQUENCE [LARGE SCALE GENOMIC DNA]</scope>
</reference>
<name>R0JLC7_ANAPL</name>
<sequence length="494" mass="52732">MPYLQARPGRRNPSFGKSSVDSPPFHQQAASRGQQVEKFGGQQPRASAVSSDQTPGGTTCPGAVSPPLLCHPEPAQTTTHLILQGFNLQRTARSRAGTLIEALPLGTGRCCAAGTPLSGNDLADRQSSIRTASSEVNATSRGHQTALAGLQEVPQLIGICVPHHLALGCQMNIQEAFAEKTPVNHQHNAGGRKYYVSTMLGEEKTTWRGETHGGLAAHSLLCSGTPTIPNGGQSTPGEACMVGAHHPGRGQTIPADACLLEPQHPGPHSRRSPSPFPAPRGPARCRKSAGGASHWVEHELASPLHVRYRIAAGCKQLLAATRGKREVAWLSRAASRHPRGTAKIVLQNHGDAGLGPAWGKRQHRPHPCPKSCPSSSSKDKTFQQADALLIQPTAKPHLDIYRAQDREAVQMCVPLARLLLQQSPACPCRSVAPHPQSRPRGFRAVLLRIPAPTTELLQNILLFPPATVPAQFVMLTSEQLSQLILNSPLLLSTS</sequence>
<proteinExistence type="predicted"/>
<gene>
    <name evidence="2" type="ORF">Anapl_08946</name>
</gene>
<keyword evidence="3" id="KW-1185">Reference proteome</keyword>
<evidence type="ECO:0000313" key="2">
    <source>
        <dbReference type="EMBL" id="EOA98135.1"/>
    </source>
</evidence>
<dbReference type="AlphaFoldDB" id="R0JLC7"/>
<evidence type="ECO:0000313" key="3">
    <source>
        <dbReference type="Proteomes" id="UP000296049"/>
    </source>
</evidence>
<dbReference type="Proteomes" id="UP000296049">
    <property type="component" value="Unassembled WGS sequence"/>
</dbReference>
<dbReference type="EMBL" id="KB743547">
    <property type="protein sequence ID" value="EOA98135.1"/>
    <property type="molecule type" value="Genomic_DNA"/>
</dbReference>
<organism evidence="2 3">
    <name type="scientific">Anas platyrhynchos</name>
    <name type="common">Mallard</name>
    <name type="synonym">Anas boschas</name>
    <dbReference type="NCBI Taxonomy" id="8839"/>
    <lineage>
        <taxon>Eukaryota</taxon>
        <taxon>Metazoa</taxon>
        <taxon>Chordata</taxon>
        <taxon>Craniata</taxon>
        <taxon>Vertebrata</taxon>
        <taxon>Euteleostomi</taxon>
        <taxon>Archelosauria</taxon>
        <taxon>Archosauria</taxon>
        <taxon>Dinosauria</taxon>
        <taxon>Saurischia</taxon>
        <taxon>Theropoda</taxon>
        <taxon>Coelurosauria</taxon>
        <taxon>Aves</taxon>
        <taxon>Neognathae</taxon>
        <taxon>Galloanserae</taxon>
        <taxon>Anseriformes</taxon>
        <taxon>Anatidae</taxon>
        <taxon>Anatinae</taxon>
        <taxon>Anas</taxon>
    </lineage>
</organism>
<feature type="compositionally biased region" description="Polar residues" evidence="1">
    <location>
        <begin position="44"/>
        <end position="57"/>
    </location>
</feature>
<accession>R0JLC7</accession>
<feature type="region of interest" description="Disordered" evidence="1">
    <location>
        <begin position="261"/>
        <end position="290"/>
    </location>
</feature>
<evidence type="ECO:0000256" key="1">
    <source>
        <dbReference type="SAM" id="MobiDB-lite"/>
    </source>
</evidence>
<feature type="region of interest" description="Disordered" evidence="1">
    <location>
        <begin position="1"/>
        <end position="67"/>
    </location>
</feature>
<protein>
    <submittedName>
        <fullName evidence="2">Uncharacterized protein</fullName>
    </submittedName>
</protein>